<name>A0A5E4EPB3_PRUDU</name>
<dbReference type="EMBL" id="CABIKO010000024">
    <property type="protein sequence ID" value="VVA17236.1"/>
    <property type="molecule type" value="Genomic_DNA"/>
</dbReference>
<dbReference type="AlphaFoldDB" id="A0A5E4EPB3"/>
<evidence type="ECO:0000313" key="3">
    <source>
        <dbReference type="Proteomes" id="UP000327085"/>
    </source>
</evidence>
<dbReference type="Proteomes" id="UP000327085">
    <property type="component" value="Chromosome 6"/>
</dbReference>
<organism evidence="2 3">
    <name type="scientific">Prunus dulcis</name>
    <name type="common">Almond</name>
    <name type="synonym">Amygdalus dulcis</name>
    <dbReference type="NCBI Taxonomy" id="3755"/>
    <lineage>
        <taxon>Eukaryota</taxon>
        <taxon>Viridiplantae</taxon>
        <taxon>Streptophyta</taxon>
        <taxon>Embryophyta</taxon>
        <taxon>Tracheophyta</taxon>
        <taxon>Spermatophyta</taxon>
        <taxon>Magnoliopsida</taxon>
        <taxon>eudicotyledons</taxon>
        <taxon>Gunneridae</taxon>
        <taxon>Pentapetalae</taxon>
        <taxon>rosids</taxon>
        <taxon>fabids</taxon>
        <taxon>Rosales</taxon>
        <taxon>Rosaceae</taxon>
        <taxon>Amygdaloideae</taxon>
        <taxon>Amygdaleae</taxon>
        <taxon>Prunus</taxon>
    </lineage>
</organism>
<evidence type="ECO:0000313" key="2">
    <source>
        <dbReference type="EMBL" id="VVA17236.1"/>
    </source>
</evidence>
<gene>
    <name evidence="2" type="ORF">ALMOND_2B012769</name>
</gene>
<reference evidence="3" key="1">
    <citation type="journal article" date="2020" name="Plant J.">
        <title>Transposons played a major role in the diversification between the closely related almond and peach genomes: results from the almond genome sequence.</title>
        <authorList>
            <person name="Alioto T."/>
            <person name="Alexiou K.G."/>
            <person name="Bardil A."/>
            <person name="Barteri F."/>
            <person name="Castanera R."/>
            <person name="Cruz F."/>
            <person name="Dhingra A."/>
            <person name="Duval H."/>
            <person name="Fernandez I Marti A."/>
            <person name="Frias L."/>
            <person name="Galan B."/>
            <person name="Garcia J.L."/>
            <person name="Howad W."/>
            <person name="Gomez-Garrido J."/>
            <person name="Gut M."/>
            <person name="Julca I."/>
            <person name="Morata J."/>
            <person name="Puigdomenech P."/>
            <person name="Ribeca P."/>
            <person name="Rubio Cabetas M.J."/>
            <person name="Vlasova A."/>
            <person name="Wirthensohn M."/>
            <person name="Garcia-Mas J."/>
            <person name="Gabaldon T."/>
            <person name="Casacuberta J.M."/>
            <person name="Arus P."/>
        </authorList>
    </citation>
    <scope>NUCLEOTIDE SEQUENCE [LARGE SCALE GENOMIC DNA]</scope>
    <source>
        <strain evidence="3">cv. Texas</strain>
    </source>
</reference>
<accession>A0A5E4EPB3</accession>
<sequence length="116" mass="12662">MKPKNPILARSLALCLPATRKANELLKALGSTIPAANAPLQHPCERNHGANSTAADPIQRRPHRLGEEVTKLSGLNICPKRARSDRVHGPRLQIHKDRTWNEPSAAGLVVMDIDSL</sequence>
<evidence type="ECO:0000256" key="1">
    <source>
        <dbReference type="SAM" id="MobiDB-lite"/>
    </source>
</evidence>
<proteinExistence type="predicted"/>
<protein>
    <submittedName>
        <fullName evidence="2">Uncharacterized protein</fullName>
    </submittedName>
</protein>
<feature type="region of interest" description="Disordered" evidence="1">
    <location>
        <begin position="39"/>
        <end position="63"/>
    </location>
</feature>
<dbReference type="InParanoid" id="A0A5E4EPB3"/>
<dbReference type="Gramene" id="VVA17236">
    <property type="protein sequence ID" value="VVA17236"/>
    <property type="gene ID" value="Prudul26B012769"/>
</dbReference>